<keyword evidence="1" id="KW-1133">Transmembrane helix</keyword>
<evidence type="ECO:0000256" key="1">
    <source>
        <dbReference type="SAM" id="Phobius"/>
    </source>
</evidence>
<keyword evidence="1" id="KW-0812">Transmembrane</keyword>
<name>A0A1Q9E9H7_SYMMI</name>
<evidence type="ECO:0000313" key="2">
    <source>
        <dbReference type="EMBL" id="OLQ04067.1"/>
    </source>
</evidence>
<keyword evidence="1" id="KW-0472">Membrane</keyword>
<evidence type="ECO:0008006" key="4">
    <source>
        <dbReference type="Google" id="ProtNLM"/>
    </source>
</evidence>
<feature type="transmembrane region" description="Helical" evidence="1">
    <location>
        <begin position="219"/>
        <end position="248"/>
    </location>
</feature>
<dbReference type="Proteomes" id="UP000186817">
    <property type="component" value="Unassembled WGS sequence"/>
</dbReference>
<organism evidence="2 3">
    <name type="scientific">Symbiodinium microadriaticum</name>
    <name type="common">Dinoflagellate</name>
    <name type="synonym">Zooxanthella microadriatica</name>
    <dbReference type="NCBI Taxonomy" id="2951"/>
    <lineage>
        <taxon>Eukaryota</taxon>
        <taxon>Sar</taxon>
        <taxon>Alveolata</taxon>
        <taxon>Dinophyceae</taxon>
        <taxon>Suessiales</taxon>
        <taxon>Symbiodiniaceae</taxon>
        <taxon>Symbiodinium</taxon>
    </lineage>
</organism>
<proteinExistence type="predicted"/>
<dbReference type="EMBL" id="LSRX01000219">
    <property type="protein sequence ID" value="OLQ04067.1"/>
    <property type="molecule type" value="Genomic_DNA"/>
</dbReference>
<reference evidence="2 3" key="1">
    <citation type="submission" date="2016-02" db="EMBL/GenBank/DDBJ databases">
        <title>Genome analysis of coral dinoflagellate symbionts highlights evolutionary adaptations to a symbiotic lifestyle.</title>
        <authorList>
            <person name="Aranda M."/>
            <person name="Li Y."/>
            <person name="Liew Y.J."/>
            <person name="Baumgarten S."/>
            <person name="Simakov O."/>
            <person name="Wilson M."/>
            <person name="Piel J."/>
            <person name="Ashoor H."/>
            <person name="Bougouffa S."/>
            <person name="Bajic V.B."/>
            <person name="Ryu T."/>
            <person name="Ravasi T."/>
            <person name="Bayer T."/>
            <person name="Micklem G."/>
            <person name="Kim H."/>
            <person name="Bhak J."/>
            <person name="Lajeunesse T.C."/>
            <person name="Voolstra C.R."/>
        </authorList>
    </citation>
    <scope>NUCLEOTIDE SEQUENCE [LARGE SCALE GENOMIC DNA]</scope>
    <source>
        <strain evidence="2 3">CCMP2467</strain>
    </source>
</reference>
<evidence type="ECO:0000313" key="3">
    <source>
        <dbReference type="Proteomes" id="UP000186817"/>
    </source>
</evidence>
<dbReference type="AlphaFoldDB" id="A0A1Q9E9H7"/>
<keyword evidence="3" id="KW-1185">Reference proteome</keyword>
<accession>A0A1Q9E9H7</accession>
<dbReference type="OrthoDB" id="425248at2759"/>
<protein>
    <recommendedName>
        <fullName evidence="4">Peptidase A2 domain-containing protein</fullName>
    </recommendedName>
</protein>
<gene>
    <name evidence="2" type="ORF">AK812_SmicGene12897</name>
</gene>
<comment type="caution">
    <text evidence="2">The sequence shown here is derived from an EMBL/GenBank/DDBJ whole genome shotgun (WGS) entry which is preliminary data.</text>
</comment>
<sequence>MDTRLLWTHSLVKEKTVDVKPVSTLINTGDVDTKAFQERAEEKLISAVSSVVFPTRRSAIGLLYLEEKTDMARSVLQVYTSKMVYKVSQILGPSAGRRTSPASKSRGGGSPNLLATLTTPIKVKASAENRLSVLSVQDAAETRVRRSGEEKMASAWGLEFEAEALAAQGETRFLQAEIHRLLAERASEQVATGRSVAELEATIAWLQVTAHQLWSFRQVLIFCCFAGLLLVPAAVLGHACAFASARFWSGRTTLRKRAAAKAFASFDSPIRRLEFNDSILVGAGYDLVDVRVLTTEKEPVEATFMLDSGLTTNLVSPAFLERLGLETRAEALSATALGGSMQKLRSTDLPGLELLGSPTGETYAGLWQGGGWRAWCTLDWDAWKAAAAHSKDVKGEVMYEVLPSEKMTESQLQMVGWRGTETVQGTLDADSFSGRGISVEPKGVLSTPSAQAAAAERAAQFGHSLIPLTESTISSPGPLHATCVEFAQAEIARQQGIELHGMLGQLPLHQDFLLDVDPEARRVSIRVPSDSGEVATQAGLRRIPGLELPSRLLGVEVLHAPQTRGFSAAASQHAVAALLDSGSANSVLNWPAAELLLGLRPGDRVVRDAPRIRAIGVGGGAIDMPLLRLSLGLVTAEGDYVAPQAVRVALGDAEVFADIFGREESGSWPLGLGPKPLKPAALIGQDILSQQRHLLVASEPALYVAEQPASEGELHHVGEGDCIDDKGRRLAGLQKLGCTMDDAAWECLSLPPGTCAGIAVTPNGRFQGLCYIFVGAELGRDEELRSRGFSRYEAPAGQTLASSGSTVATADGTPDAQCFRWQPK</sequence>